<evidence type="ECO:0000256" key="7">
    <source>
        <dbReference type="ARBA" id="ARBA00023085"/>
    </source>
</evidence>
<evidence type="ECO:0000313" key="15">
    <source>
        <dbReference type="Proteomes" id="UP001634393"/>
    </source>
</evidence>
<sequence>MHDISSDWSKKSVHDIIIYYMKATQPKEKNATNRNTLLINRNITTAIIKQFMLHNSVIGFEAISLIFFTYFFGNLYTYVNFSRKMRSTFAPSFHVLITVALHCIAMVLSICAVPPPLSRLTPHIIVAKDGSGNFTTISKALDAIPRKYTGRYVIYLKSGIYEENVVVTSRMFNVTIYGDGYNKSIITGNKNCKDGFQLPDTATFAVLGFGFMAQYIGFKNTAGPIKEQAVALRVKANNAVFLNCLMEGYQDTLWANTGYQFYRNCRITGTIDFIFGEASVVFQNCDILMRKPLKYQQNNCNFLADDTLEREKGRFKSYLGRPWKNYSTTVVMESYIGDLISPKGWLEWSGTQGLDTLFYAEFNNRGPGSNTSSRVRWPGYRVIKRKMAARFTVGRFLKGKTWLTNLGVPVHFENVVVTARMVNVTIYGDGYDKSIVTGNKNCKDGFKLPDTATFAVLGFGFMAQYIGFKNTAGPIKEQAVALQVNAKNAVFLNCLMEGYQDTLWANKGYQFYRNCRITGTIDFIFGEASAVFQKCDILMRKPLKYQQNVVTAQGKEIQYAKNGFVLQNCNFLADDTLEREKGRFKSYLGRPWKNYSTTVVMESYIGDLISPKGWLEWSGTQGLDTLFYAEFNNRGPGSNTSSRVRWPGYRVIKRKEAARFTVGRFLKGKTWLTNLGVPVHFGLFT</sequence>
<dbReference type="Gene3D" id="2.160.20.10">
    <property type="entry name" value="Single-stranded right-handed beta-helix, Pectin lyase-like"/>
    <property type="match status" value="2"/>
</dbReference>
<comment type="catalytic activity">
    <reaction evidence="9 11">
        <text>[(1-&gt;4)-alpha-D-galacturonosyl methyl ester](n) + n H2O = [(1-&gt;4)-alpha-D-galacturonosyl](n) + n methanol + n H(+)</text>
        <dbReference type="Rhea" id="RHEA:22380"/>
        <dbReference type="Rhea" id="RHEA-COMP:14570"/>
        <dbReference type="Rhea" id="RHEA-COMP:14573"/>
        <dbReference type="ChEBI" id="CHEBI:15377"/>
        <dbReference type="ChEBI" id="CHEBI:15378"/>
        <dbReference type="ChEBI" id="CHEBI:17790"/>
        <dbReference type="ChEBI" id="CHEBI:140522"/>
        <dbReference type="ChEBI" id="CHEBI:140523"/>
        <dbReference type="EC" id="3.1.1.11"/>
    </reaction>
</comment>
<evidence type="ECO:0000256" key="5">
    <source>
        <dbReference type="ARBA" id="ARBA00022525"/>
    </source>
</evidence>
<evidence type="ECO:0000256" key="6">
    <source>
        <dbReference type="ARBA" id="ARBA00022801"/>
    </source>
</evidence>
<dbReference type="Pfam" id="PF01095">
    <property type="entry name" value="Pectinesterase"/>
    <property type="match status" value="2"/>
</dbReference>
<comment type="subcellular location">
    <subcellularLocation>
        <location evidence="1">Secreted</location>
        <location evidence="1">Cell wall</location>
    </subcellularLocation>
</comment>
<dbReference type="InterPro" id="IPR033131">
    <property type="entry name" value="Pectinesterase_Asp_AS"/>
</dbReference>
<evidence type="ECO:0000256" key="10">
    <source>
        <dbReference type="PROSITE-ProRule" id="PRU10040"/>
    </source>
</evidence>
<keyword evidence="7 11" id="KW-0063">Aspartyl esterase</keyword>
<gene>
    <name evidence="14" type="ORF">ACJIZ3_020171</name>
</gene>
<dbReference type="FunFam" id="2.160.20.10:FF:000001">
    <property type="entry name" value="Pectinesterase"/>
    <property type="match status" value="2"/>
</dbReference>
<dbReference type="Proteomes" id="UP001634393">
    <property type="component" value="Unassembled WGS sequence"/>
</dbReference>
<dbReference type="InterPro" id="IPR011050">
    <property type="entry name" value="Pectin_lyase_fold/virulence"/>
</dbReference>
<reference evidence="14 15" key="1">
    <citation type="submission" date="2024-12" db="EMBL/GenBank/DDBJ databases">
        <title>The unique morphological basis and parallel evolutionary history of personate flowers in Penstemon.</title>
        <authorList>
            <person name="Depatie T.H."/>
            <person name="Wessinger C.A."/>
        </authorList>
    </citation>
    <scope>NUCLEOTIDE SEQUENCE [LARGE SCALE GENOMIC DNA]</scope>
    <source>
        <strain evidence="14">WTNN_2</strain>
        <tissue evidence="14">Leaf</tissue>
    </source>
</reference>
<keyword evidence="12" id="KW-0812">Transmembrane</keyword>
<evidence type="ECO:0000256" key="2">
    <source>
        <dbReference type="ARBA" id="ARBA00005184"/>
    </source>
</evidence>
<dbReference type="SUPFAM" id="SSF51126">
    <property type="entry name" value="Pectin lyase-like"/>
    <property type="match status" value="2"/>
</dbReference>
<name>A0ABD3SI43_9LAMI</name>
<keyword evidence="4" id="KW-0134">Cell wall</keyword>
<feature type="active site" evidence="10">
    <location>
        <position position="522"/>
    </location>
</feature>
<keyword evidence="15" id="KW-1185">Reference proteome</keyword>
<feature type="domain" description="Pectinesterase catalytic" evidence="13">
    <location>
        <begin position="410"/>
        <end position="668"/>
    </location>
</feature>
<feature type="transmembrane region" description="Helical" evidence="12">
    <location>
        <begin position="51"/>
        <end position="73"/>
    </location>
</feature>
<evidence type="ECO:0000256" key="8">
    <source>
        <dbReference type="ARBA" id="ARBA00023316"/>
    </source>
</evidence>
<proteinExistence type="predicted"/>
<evidence type="ECO:0000256" key="12">
    <source>
        <dbReference type="SAM" id="Phobius"/>
    </source>
</evidence>
<dbReference type="EC" id="3.1.1.11" evidence="3 11"/>
<evidence type="ECO:0000256" key="9">
    <source>
        <dbReference type="ARBA" id="ARBA00047928"/>
    </source>
</evidence>
<dbReference type="AlphaFoldDB" id="A0ABD3SI43"/>
<keyword evidence="8" id="KW-0961">Cell wall biogenesis/degradation</keyword>
<dbReference type="InterPro" id="IPR012334">
    <property type="entry name" value="Pectin_lyas_fold"/>
</dbReference>
<comment type="pathway">
    <text evidence="2 11">Glycan metabolism; pectin degradation; 2-dehydro-3-deoxy-D-gluconate from pectin: step 1/5.</text>
</comment>
<keyword evidence="6 11" id="KW-0378">Hydrolase</keyword>
<dbReference type="EMBL" id="JBJXBP010000006">
    <property type="protein sequence ID" value="KAL3824142.1"/>
    <property type="molecule type" value="Genomic_DNA"/>
</dbReference>
<evidence type="ECO:0000259" key="13">
    <source>
        <dbReference type="Pfam" id="PF01095"/>
    </source>
</evidence>
<accession>A0ABD3SI43</accession>
<dbReference type="InterPro" id="IPR000070">
    <property type="entry name" value="Pectinesterase_cat"/>
</dbReference>
<dbReference type="GO" id="GO:0045490">
    <property type="term" value="P:pectin catabolic process"/>
    <property type="evidence" value="ECO:0007669"/>
    <property type="project" value="UniProtKB-UniRule"/>
</dbReference>
<comment type="caution">
    <text evidence="14">The sequence shown here is derived from an EMBL/GenBank/DDBJ whole genome shotgun (WGS) entry which is preliminary data.</text>
</comment>
<dbReference type="PROSITE" id="PS00503">
    <property type="entry name" value="PECTINESTERASE_2"/>
    <property type="match status" value="2"/>
</dbReference>
<keyword evidence="12" id="KW-0472">Membrane</keyword>
<evidence type="ECO:0000256" key="11">
    <source>
        <dbReference type="RuleBase" id="RU000589"/>
    </source>
</evidence>
<evidence type="ECO:0000256" key="4">
    <source>
        <dbReference type="ARBA" id="ARBA00022512"/>
    </source>
</evidence>
<evidence type="ECO:0000256" key="1">
    <source>
        <dbReference type="ARBA" id="ARBA00004191"/>
    </source>
</evidence>
<dbReference type="GO" id="GO:0042545">
    <property type="term" value="P:cell wall modification"/>
    <property type="evidence" value="ECO:0007669"/>
    <property type="project" value="UniProtKB-UniRule"/>
</dbReference>
<dbReference type="PANTHER" id="PTHR31707">
    <property type="entry name" value="PECTINESTERASE"/>
    <property type="match status" value="1"/>
</dbReference>
<organism evidence="14 15">
    <name type="scientific">Penstemon smallii</name>
    <dbReference type="NCBI Taxonomy" id="265156"/>
    <lineage>
        <taxon>Eukaryota</taxon>
        <taxon>Viridiplantae</taxon>
        <taxon>Streptophyta</taxon>
        <taxon>Embryophyta</taxon>
        <taxon>Tracheophyta</taxon>
        <taxon>Spermatophyta</taxon>
        <taxon>Magnoliopsida</taxon>
        <taxon>eudicotyledons</taxon>
        <taxon>Gunneridae</taxon>
        <taxon>Pentapetalae</taxon>
        <taxon>asterids</taxon>
        <taxon>lamiids</taxon>
        <taxon>Lamiales</taxon>
        <taxon>Plantaginaceae</taxon>
        <taxon>Cheloneae</taxon>
        <taxon>Penstemon</taxon>
    </lineage>
</organism>
<feature type="transmembrane region" description="Helical" evidence="12">
    <location>
        <begin position="93"/>
        <end position="113"/>
    </location>
</feature>
<keyword evidence="12" id="KW-1133">Transmembrane helix</keyword>
<evidence type="ECO:0000313" key="14">
    <source>
        <dbReference type="EMBL" id="KAL3824142.1"/>
    </source>
</evidence>
<feature type="active site" evidence="10">
    <location>
        <position position="272"/>
    </location>
</feature>
<dbReference type="GO" id="GO:0030599">
    <property type="term" value="F:pectinesterase activity"/>
    <property type="evidence" value="ECO:0007669"/>
    <property type="project" value="UniProtKB-UniRule"/>
</dbReference>
<feature type="domain" description="Pectinesterase catalytic" evidence="13">
    <location>
        <begin position="123"/>
        <end position="399"/>
    </location>
</feature>
<evidence type="ECO:0000256" key="3">
    <source>
        <dbReference type="ARBA" id="ARBA00013229"/>
    </source>
</evidence>
<keyword evidence="5" id="KW-0964">Secreted</keyword>
<protein>
    <recommendedName>
        <fullName evidence="3 11">Pectinesterase</fullName>
        <ecNumber evidence="3 11">3.1.1.11</ecNumber>
    </recommendedName>
</protein>